<sequence length="120" mass="13406">MDELLVIGESRDNFQAEKVDFSRPPPRSCKNTECSAGNPKGSIELHWKISSYVCGCDTRSSHTEATPKTQELLSQDNDFIEIDGSLGKMSVQKPSVLERSVAQMEWPVLPPRETRDGCLH</sequence>
<proteinExistence type="predicted"/>
<comment type="caution">
    <text evidence="2">The sequence shown here is derived from an EMBL/GenBank/DDBJ whole genome shotgun (WGS) entry which is preliminary data.</text>
</comment>
<dbReference type="EMBL" id="LSSN01000070">
    <property type="protein sequence ID" value="OMJ26095.1"/>
    <property type="molecule type" value="Genomic_DNA"/>
</dbReference>
<dbReference type="EMBL" id="LSSN01005236">
    <property type="protein sequence ID" value="OMJ09949.1"/>
    <property type="molecule type" value="Genomic_DNA"/>
</dbReference>
<keyword evidence="3" id="KW-1185">Reference proteome</keyword>
<reference evidence="2 3" key="1">
    <citation type="submission" date="2017-01" db="EMBL/GenBank/DDBJ databases">
        <authorList>
            <person name="Mah S.A."/>
            <person name="Swanson W.J."/>
            <person name="Moy G.W."/>
            <person name="Vacquier V.D."/>
        </authorList>
    </citation>
    <scope>NUCLEOTIDE SEQUENCE [LARGE SCALE GENOMIC DNA]</scope>
    <source>
        <strain evidence="2 3">GSMNP</strain>
    </source>
</reference>
<organism evidence="2 3">
    <name type="scientific">Smittium culicis</name>
    <dbReference type="NCBI Taxonomy" id="133412"/>
    <lineage>
        <taxon>Eukaryota</taxon>
        <taxon>Fungi</taxon>
        <taxon>Fungi incertae sedis</taxon>
        <taxon>Zoopagomycota</taxon>
        <taxon>Kickxellomycotina</taxon>
        <taxon>Harpellomycetes</taxon>
        <taxon>Harpellales</taxon>
        <taxon>Legeriomycetaceae</taxon>
        <taxon>Smittium</taxon>
    </lineage>
</organism>
<dbReference type="Proteomes" id="UP000187283">
    <property type="component" value="Unassembled WGS sequence"/>
</dbReference>
<evidence type="ECO:0000313" key="2">
    <source>
        <dbReference type="EMBL" id="OMJ26095.1"/>
    </source>
</evidence>
<evidence type="ECO:0000313" key="1">
    <source>
        <dbReference type="EMBL" id="OMJ09949.1"/>
    </source>
</evidence>
<accession>A0A1R1YGZ5</accession>
<evidence type="ECO:0000313" key="3">
    <source>
        <dbReference type="Proteomes" id="UP000187283"/>
    </source>
</evidence>
<protein>
    <submittedName>
        <fullName evidence="2">Uncharacterized protein</fullName>
    </submittedName>
</protein>
<name>A0A1R1YGZ5_9FUNG</name>
<dbReference type="AlphaFoldDB" id="A0A1R1YGZ5"/>
<gene>
    <name evidence="1" type="ORF">AYI70_g10631</name>
    <name evidence="2" type="ORF">AYI70_g441</name>
</gene>